<sequence>MSNGQRINGVAKELSDALARCQQRGIDEQSVRTGLLTITIANFINKIGMQNTLSLFEALPQHIASGIFDKYMNPEIEQNQPPARPLQNAGYQAGYQPHYPDMSPAHQPPPIPGMPQNFIPPQAQPGLHPASQQAPAPAPAFVPSHPAATNDGVGFSDGLSQMPAGRRRLADS</sequence>
<gene>
    <name evidence="2" type="ORF">GCM10007924_17900</name>
</gene>
<protein>
    <submittedName>
        <fullName evidence="2">Uncharacterized protein</fullName>
    </submittedName>
</protein>
<organism evidence="2 3">
    <name type="scientific">Sneathiella chinensis</name>
    <dbReference type="NCBI Taxonomy" id="349750"/>
    <lineage>
        <taxon>Bacteria</taxon>
        <taxon>Pseudomonadati</taxon>
        <taxon>Pseudomonadota</taxon>
        <taxon>Alphaproteobacteria</taxon>
        <taxon>Sneathiellales</taxon>
        <taxon>Sneathiellaceae</taxon>
        <taxon>Sneathiella</taxon>
    </lineage>
</organism>
<evidence type="ECO:0000256" key="1">
    <source>
        <dbReference type="SAM" id="MobiDB-lite"/>
    </source>
</evidence>
<dbReference type="EMBL" id="BSNF01000006">
    <property type="protein sequence ID" value="GLQ06569.1"/>
    <property type="molecule type" value="Genomic_DNA"/>
</dbReference>
<reference evidence="2" key="2">
    <citation type="submission" date="2023-01" db="EMBL/GenBank/DDBJ databases">
        <title>Draft genome sequence of Sneathiella chinensis strain NBRC 103408.</title>
        <authorList>
            <person name="Sun Q."/>
            <person name="Mori K."/>
        </authorList>
    </citation>
    <scope>NUCLEOTIDE SEQUENCE</scope>
    <source>
        <strain evidence="2">NBRC 103408</strain>
    </source>
</reference>
<evidence type="ECO:0000313" key="3">
    <source>
        <dbReference type="Proteomes" id="UP001161409"/>
    </source>
</evidence>
<reference evidence="2" key="1">
    <citation type="journal article" date="2014" name="Int. J. Syst. Evol. Microbiol.">
        <title>Complete genome of a new Firmicutes species belonging to the dominant human colonic microbiota ('Ruminococcus bicirculans') reveals two chromosomes and a selective capacity to utilize plant glucans.</title>
        <authorList>
            <consortium name="NISC Comparative Sequencing Program"/>
            <person name="Wegmann U."/>
            <person name="Louis P."/>
            <person name="Goesmann A."/>
            <person name="Henrissat B."/>
            <person name="Duncan S.H."/>
            <person name="Flint H.J."/>
        </authorList>
    </citation>
    <scope>NUCLEOTIDE SEQUENCE</scope>
    <source>
        <strain evidence="2">NBRC 103408</strain>
    </source>
</reference>
<dbReference type="RefSeq" id="WP_169560719.1">
    <property type="nucleotide sequence ID" value="NZ_BSNF01000006.1"/>
</dbReference>
<dbReference type="Proteomes" id="UP001161409">
    <property type="component" value="Unassembled WGS sequence"/>
</dbReference>
<keyword evidence="3" id="KW-1185">Reference proteome</keyword>
<accession>A0ABQ5U3T0</accession>
<name>A0ABQ5U3T0_9PROT</name>
<comment type="caution">
    <text evidence="2">The sequence shown here is derived from an EMBL/GenBank/DDBJ whole genome shotgun (WGS) entry which is preliminary data.</text>
</comment>
<proteinExistence type="predicted"/>
<feature type="compositionally biased region" description="Low complexity" evidence="1">
    <location>
        <begin position="128"/>
        <end position="148"/>
    </location>
</feature>
<evidence type="ECO:0000313" key="2">
    <source>
        <dbReference type="EMBL" id="GLQ06569.1"/>
    </source>
</evidence>
<feature type="region of interest" description="Disordered" evidence="1">
    <location>
        <begin position="76"/>
        <end position="172"/>
    </location>
</feature>